<reference evidence="1 2" key="1">
    <citation type="submission" date="2024-04" db="EMBL/GenBank/DDBJ databases">
        <title>Tritrichomonas musculus Genome.</title>
        <authorList>
            <person name="Alves-Ferreira E."/>
            <person name="Grigg M."/>
            <person name="Lorenzi H."/>
            <person name="Galac M."/>
        </authorList>
    </citation>
    <scope>NUCLEOTIDE SEQUENCE [LARGE SCALE GENOMIC DNA]</scope>
    <source>
        <strain evidence="1 2">EAF2021</strain>
    </source>
</reference>
<protein>
    <submittedName>
        <fullName evidence="1">Uncharacterized protein</fullName>
    </submittedName>
</protein>
<dbReference type="EMBL" id="JAPFFF010000010">
    <property type="protein sequence ID" value="KAK8881573.1"/>
    <property type="molecule type" value="Genomic_DNA"/>
</dbReference>
<accession>A0ABR2JRX9</accession>
<gene>
    <name evidence="1" type="ORF">M9Y10_004317</name>
</gene>
<evidence type="ECO:0000313" key="1">
    <source>
        <dbReference type="EMBL" id="KAK8881573.1"/>
    </source>
</evidence>
<evidence type="ECO:0000313" key="2">
    <source>
        <dbReference type="Proteomes" id="UP001470230"/>
    </source>
</evidence>
<comment type="caution">
    <text evidence="1">The sequence shown here is derived from an EMBL/GenBank/DDBJ whole genome shotgun (WGS) entry which is preliminary data.</text>
</comment>
<keyword evidence="2" id="KW-1185">Reference proteome</keyword>
<dbReference type="Proteomes" id="UP001470230">
    <property type="component" value="Unassembled WGS sequence"/>
</dbReference>
<organism evidence="1 2">
    <name type="scientific">Tritrichomonas musculus</name>
    <dbReference type="NCBI Taxonomy" id="1915356"/>
    <lineage>
        <taxon>Eukaryota</taxon>
        <taxon>Metamonada</taxon>
        <taxon>Parabasalia</taxon>
        <taxon>Tritrichomonadida</taxon>
        <taxon>Tritrichomonadidae</taxon>
        <taxon>Tritrichomonas</taxon>
    </lineage>
</organism>
<name>A0ABR2JRX9_9EUKA</name>
<sequence length="116" mass="13576">MWHSFPISLSNDPLPFLFSDFATDVLTIPSSEVEDERVFASLSLITTNDMCNILPITLNTRIIIKYNTYFFKEGNNESDAEMKENNSYRSSYKLLTMMVSKSKQRLLLHRHEKYLQ</sequence>
<proteinExistence type="predicted"/>